<comment type="caution">
    <text evidence="2">The sequence shown here is derived from an EMBL/GenBank/DDBJ whole genome shotgun (WGS) entry which is preliminary data.</text>
</comment>
<dbReference type="AlphaFoldDB" id="A0A084IPY1"/>
<evidence type="ECO:0000313" key="3">
    <source>
        <dbReference type="Proteomes" id="UP000028302"/>
    </source>
</evidence>
<organism evidence="2 3">
    <name type="scientific">Salinisphaera hydrothermalis (strain C41B8)</name>
    <dbReference type="NCBI Taxonomy" id="1304275"/>
    <lineage>
        <taxon>Bacteria</taxon>
        <taxon>Pseudomonadati</taxon>
        <taxon>Pseudomonadota</taxon>
        <taxon>Gammaproteobacteria</taxon>
        <taxon>Salinisphaerales</taxon>
        <taxon>Salinisphaeraceae</taxon>
        <taxon>Salinisphaera</taxon>
    </lineage>
</organism>
<evidence type="ECO:0000313" key="2">
    <source>
        <dbReference type="EMBL" id="KEZ78765.1"/>
    </source>
</evidence>
<dbReference type="EMBL" id="APNK01000003">
    <property type="protein sequence ID" value="KEZ78765.1"/>
    <property type="molecule type" value="Genomic_DNA"/>
</dbReference>
<keyword evidence="1" id="KW-0812">Transmembrane</keyword>
<dbReference type="STRING" id="1304275.C41B8_04081"/>
<evidence type="ECO:0000256" key="1">
    <source>
        <dbReference type="SAM" id="Phobius"/>
    </source>
</evidence>
<sequence>MSRETSAPSAARFIRGVRTALALLLFVSLVLIAQQSSQLVYGIGVLLVMVTVLLGFTFNNIPDDASYAGIVKALIITWVIVGCVVGVSIESAPFLIMLGR</sequence>
<gene>
    <name evidence="2" type="ORF">C41B8_04081</name>
</gene>
<dbReference type="Proteomes" id="UP000028302">
    <property type="component" value="Unassembled WGS sequence"/>
</dbReference>
<dbReference type="OrthoDB" id="9964330at2"/>
<feature type="transmembrane region" description="Helical" evidence="1">
    <location>
        <begin position="12"/>
        <end position="32"/>
    </location>
</feature>
<proteinExistence type="predicted"/>
<feature type="transmembrane region" description="Helical" evidence="1">
    <location>
        <begin position="70"/>
        <end position="98"/>
    </location>
</feature>
<dbReference type="RefSeq" id="WP_037334387.1">
    <property type="nucleotide sequence ID" value="NZ_APNK01000003.1"/>
</dbReference>
<keyword evidence="3" id="KW-1185">Reference proteome</keyword>
<protein>
    <submittedName>
        <fullName evidence="2">Uncharacterized protein</fullName>
    </submittedName>
</protein>
<accession>A0A084IPY1</accession>
<keyword evidence="1" id="KW-0472">Membrane</keyword>
<name>A0A084IPY1_SALHC</name>
<reference evidence="2 3" key="1">
    <citation type="submission" date="2013-03" db="EMBL/GenBank/DDBJ databases">
        <title>Salinisphaera hydrothermalis C41B8 Genome Sequencing.</title>
        <authorList>
            <person name="Li C."/>
            <person name="Lai Q."/>
            <person name="Shao Z."/>
        </authorList>
    </citation>
    <scope>NUCLEOTIDE SEQUENCE [LARGE SCALE GENOMIC DNA]</scope>
    <source>
        <strain evidence="2 3">C41B8</strain>
    </source>
</reference>
<keyword evidence="1" id="KW-1133">Transmembrane helix</keyword>
<feature type="transmembrane region" description="Helical" evidence="1">
    <location>
        <begin position="39"/>
        <end position="58"/>
    </location>
</feature>